<dbReference type="GO" id="GO:0003723">
    <property type="term" value="F:RNA binding"/>
    <property type="evidence" value="ECO:0007669"/>
    <property type="project" value="InterPro"/>
</dbReference>
<evidence type="ECO:0000256" key="8">
    <source>
        <dbReference type="ARBA" id="ARBA00023014"/>
    </source>
</evidence>
<feature type="active site" description="Nucleophile" evidence="9 10">
    <location>
        <position position="404"/>
    </location>
</feature>
<comment type="function">
    <text evidence="9">Catalyzes the formation of 5-methyl-uridine at position 1939 (m5U1939) in 23S rRNA.</text>
</comment>
<dbReference type="NCBIfam" id="TIGR00479">
    <property type="entry name" value="rumA"/>
    <property type="match status" value="1"/>
</dbReference>
<evidence type="ECO:0000256" key="2">
    <source>
        <dbReference type="ARBA" id="ARBA00022552"/>
    </source>
</evidence>
<comment type="caution">
    <text evidence="14">The sequence shown here is derived from an EMBL/GenBank/DDBJ whole genome shotgun (WGS) entry which is preliminary data.</text>
</comment>
<feature type="binding site" evidence="9 10">
    <location>
        <position position="281"/>
    </location>
    <ligand>
        <name>S-adenosyl-L-methionine</name>
        <dbReference type="ChEBI" id="CHEBI:59789"/>
    </ligand>
</feature>
<keyword evidence="4 9" id="KW-0808">Transferase</keyword>
<feature type="binding site" evidence="9">
    <location>
        <position position="104"/>
    </location>
    <ligand>
        <name>[4Fe-4S] cluster</name>
        <dbReference type="ChEBI" id="CHEBI:49883"/>
    </ligand>
</feature>
<keyword evidence="8 9" id="KW-0411">Iron-sulfur</keyword>
<feature type="binding site" evidence="9">
    <location>
        <position position="95"/>
    </location>
    <ligand>
        <name>[4Fe-4S] cluster</name>
        <dbReference type="ChEBI" id="CHEBI:49883"/>
    </ligand>
</feature>
<keyword evidence="3 9" id="KW-0489">Methyltransferase</keyword>
<evidence type="ECO:0000256" key="1">
    <source>
        <dbReference type="ARBA" id="ARBA00022485"/>
    </source>
</evidence>
<keyword evidence="6 9" id="KW-0479">Metal-binding</keyword>
<evidence type="ECO:0000313" key="15">
    <source>
        <dbReference type="Proteomes" id="UP000315901"/>
    </source>
</evidence>
<feature type="binding site" evidence="9 10">
    <location>
        <position position="310"/>
    </location>
    <ligand>
        <name>S-adenosyl-L-methionine</name>
        <dbReference type="ChEBI" id="CHEBI:59789"/>
    </ligand>
</feature>
<accession>A0A501WVT9</accession>
<gene>
    <name evidence="9 14" type="primary">rlmD</name>
    <name evidence="14" type="ORF">FJM67_07505</name>
</gene>
<dbReference type="Proteomes" id="UP000315901">
    <property type="component" value="Unassembled WGS sequence"/>
</dbReference>
<dbReference type="InterPro" id="IPR012340">
    <property type="entry name" value="NA-bd_OB-fold"/>
</dbReference>
<dbReference type="PROSITE" id="PS50926">
    <property type="entry name" value="TRAM"/>
    <property type="match status" value="1"/>
</dbReference>
<evidence type="ECO:0000256" key="11">
    <source>
        <dbReference type="PROSITE-ProRule" id="PRU10015"/>
    </source>
</evidence>
<keyword evidence="7 9" id="KW-0408">Iron</keyword>
<dbReference type="SUPFAM" id="SSF50249">
    <property type="entry name" value="Nucleic acid-binding proteins"/>
    <property type="match status" value="1"/>
</dbReference>
<feature type="binding site" evidence="9 10">
    <location>
        <position position="378"/>
    </location>
    <ligand>
        <name>S-adenosyl-L-methionine</name>
        <dbReference type="ChEBI" id="CHEBI:59789"/>
    </ligand>
</feature>
<evidence type="ECO:0000313" key="14">
    <source>
        <dbReference type="EMBL" id="TPE52852.1"/>
    </source>
</evidence>
<dbReference type="Pfam" id="PF05958">
    <property type="entry name" value="tRNA_U5-meth_tr"/>
    <property type="match status" value="1"/>
</dbReference>
<dbReference type="CDD" id="cd02440">
    <property type="entry name" value="AdoMet_MTases"/>
    <property type="match status" value="1"/>
</dbReference>
<organism evidence="14 15">
    <name type="scientific">Maribrevibacterium harenarium</name>
    <dbReference type="NCBI Taxonomy" id="2589817"/>
    <lineage>
        <taxon>Bacteria</taxon>
        <taxon>Pseudomonadati</taxon>
        <taxon>Pseudomonadota</taxon>
        <taxon>Gammaproteobacteria</taxon>
        <taxon>Oceanospirillales</taxon>
        <taxon>Oceanospirillaceae</taxon>
        <taxon>Maribrevibacterium</taxon>
    </lineage>
</organism>
<dbReference type="InterPro" id="IPR001566">
    <property type="entry name" value="23S_rRNA_MeTrfase_RlmD"/>
</dbReference>
<dbReference type="PANTHER" id="PTHR11061">
    <property type="entry name" value="RNA M5U METHYLTRANSFERASE"/>
    <property type="match status" value="1"/>
</dbReference>
<comment type="similarity">
    <text evidence="9">Belongs to the class I-like SAM-binding methyltransferase superfamily. RNA M5U methyltransferase family. RlmD subfamily.</text>
</comment>
<dbReference type="InterPro" id="IPR010280">
    <property type="entry name" value="U5_MeTrfase_fam"/>
</dbReference>
<evidence type="ECO:0000256" key="9">
    <source>
        <dbReference type="HAMAP-Rule" id="MF_01010"/>
    </source>
</evidence>
<dbReference type="Pfam" id="PF01938">
    <property type="entry name" value="TRAM"/>
    <property type="match status" value="1"/>
</dbReference>
<dbReference type="RefSeq" id="WP_140588172.1">
    <property type="nucleotide sequence ID" value="NZ_VFRR01000011.1"/>
</dbReference>
<feature type="binding site" evidence="9">
    <location>
        <position position="358"/>
    </location>
    <ligand>
        <name>S-adenosyl-L-methionine</name>
        <dbReference type="ChEBI" id="CHEBI:59789"/>
    </ligand>
</feature>
<feature type="active site" evidence="11">
    <location>
        <position position="404"/>
    </location>
</feature>
<dbReference type="NCBIfam" id="NF009639">
    <property type="entry name" value="PRK13168.1"/>
    <property type="match status" value="1"/>
</dbReference>
<dbReference type="GO" id="GO:0070041">
    <property type="term" value="F:rRNA (uridine-C5-)-methyltransferase activity"/>
    <property type="evidence" value="ECO:0007669"/>
    <property type="project" value="UniProtKB-UniRule"/>
</dbReference>
<dbReference type="PROSITE" id="PS51687">
    <property type="entry name" value="SAM_MT_RNA_M5U"/>
    <property type="match status" value="1"/>
</dbReference>
<feature type="binding site" evidence="9">
    <location>
        <position position="315"/>
    </location>
    <ligand>
        <name>S-adenosyl-L-methionine</name>
        <dbReference type="ChEBI" id="CHEBI:59789"/>
    </ligand>
</feature>
<evidence type="ECO:0000256" key="4">
    <source>
        <dbReference type="ARBA" id="ARBA00022679"/>
    </source>
</evidence>
<evidence type="ECO:0000259" key="13">
    <source>
        <dbReference type="PROSITE" id="PS50926"/>
    </source>
</evidence>
<dbReference type="GO" id="GO:0005506">
    <property type="term" value="F:iron ion binding"/>
    <property type="evidence" value="ECO:0007669"/>
    <property type="project" value="UniProtKB-UniRule"/>
</dbReference>
<evidence type="ECO:0000256" key="7">
    <source>
        <dbReference type="ARBA" id="ARBA00023004"/>
    </source>
</evidence>
<keyword evidence="2 9" id="KW-0698">rRNA processing</keyword>
<comment type="catalytic activity">
    <reaction evidence="9">
        <text>uridine(1939) in 23S rRNA + S-adenosyl-L-methionine = 5-methyluridine(1939) in 23S rRNA + S-adenosyl-L-homocysteine + H(+)</text>
        <dbReference type="Rhea" id="RHEA:42908"/>
        <dbReference type="Rhea" id="RHEA-COMP:10278"/>
        <dbReference type="Rhea" id="RHEA-COMP:10279"/>
        <dbReference type="ChEBI" id="CHEBI:15378"/>
        <dbReference type="ChEBI" id="CHEBI:57856"/>
        <dbReference type="ChEBI" id="CHEBI:59789"/>
        <dbReference type="ChEBI" id="CHEBI:65315"/>
        <dbReference type="ChEBI" id="CHEBI:74447"/>
        <dbReference type="EC" id="2.1.1.190"/>
    </reaction>
</comment>
<dbReference type="Gene3D" id="2.40.50.140">
    <property type="entry name" value="Nucleic acid-binding proteins"/>
    <property type="match status" value="1"/>
</dbReference>
<feature type="binding site" evidence="9">
    <location>
        <position position="179"/>
    </location>
    <ligand>
        <name>[4Fe-4S] cluster</name>
        <dbReference type="ChEBI" id="CHEBI:49883"/>
    </ligand>
</feature>
<name>A0A501WVT9_9GAMM</name>
<proteinExistence type="inferred from homology"/>
<dbReference type="FunFam" id="2.40.50.140:FF:000097">
    <property type="entry name" value="23S rRNA (uracil(1939)-C(5))-methyltransferase RlmD"/>
    <property type="match status" value="1"/>
</dbReference>
<dbReference type="InterPro" id="IPR029063">
    <property type="entry name" value="SAM-dependent_MTases_sf"/>
</dbReference>
<dbReference type="InterPro" id="IPR030391">
    <property type="entry name" value="MeTrfase_TrmA_CS"/>
</dbReference>
<protein>
    <recommendedName>
        <fullName evidence="9">23S rRNA (uracil(1939)-C(5))-methyltransferase RlmD</fullName>
        <ecNumber evidence="9">2.1.1.190</ecNumber>
    </recommendedName>
    <alternativeName>
        <fullName evidence="9">23S rRNA(m5U1939)-methyltransferase</fullName>
    </alternativeName>
</protein>
<dbReference type="OrthoDB" id="9804590at2"/>
<dbReference type="GO" id="GO:0051539">
    <property type="term" value="F:4 iron, 4 sulfur cluster binding"/>
    <property type="evidence" value="ECO:0007669"/>
    <property type="project" value="UniProtKB-KW"/>
</dbReference>
<dbReference type="PANTHER" id="PTHR11061:SF49">
    <property type="entry name" value="23S RRNA (URACIL(1939)-C(5))-METHYLTRANSFERASE RLMD"/>
    <property type="match status" value="1"/>
</dbReference>
<dbReference type="SUPFAM" id="SSF53335">
    <property type="entry name" value="S-adenosyl-L-methionine-dependent methyltransferases"/>
    <property type="match status" value="1"/>
</dbReference>
<evidence type="ECO:0000256" key="6">
    <source>
        <dbReference type="ARBA" id="ARBA00022723"/>
    </source>
</evidence>
<keyword evidence="1 9" id="KW-0004">4Fe-4S</keyword>
<feature type="binding site" evidence="9 10">
    <location>
        <position position="331"/>
    </location>
    <ligand>
        <name>S-adenosyl-L-methionine</name>
        <dbReference type="ChEBI" id="CHEBI:59789"/>
    </ligand>
</feature>
<keyword evidence="15" id="KW-1185">Reference proteome</keyword>
<feature type="domain" description="TRAM" evidence="13">
    <location>
        <begin position="23"/>
        <end position="82"/>
    </location>
</feature>
<dbReference type="EC" id="2.1.1.190" evidence="9"/>
<reference evidence="14 15" key="1">
    <citation type="submission" date="2019-06" db="EMBL/GenBank/DDBJ databases">
        <title>A novel bacterium of genus Marinomonas, isolated from coastal sand.</title>
        <authorList>
            <person name="Huang H."/>
            <person name="Mo K."/>
            <person name="Hu Y."/>
        </authorList>
    </citation>
    <scope>NUCLEOTIDE SEQUENCE [LARGE SCALE GENOMIC DNA]</scope>
    <source>
        <strain evidence="14 15">HB171799</strain>
    </source>
</reference>
<dbReference type="EMBL" id="VFRR01000011">
    <property type="protein sequence ID" value="TPE52852.1"/>
    <property type="molecule type" value="Genomic_DNA"/>
</dbReference>
<dbReference type="HAMAP" id="MF_01010">
    <property type="entry name" value="23SrRNA_methyltr_RlmD"/>
    <property type="match status" value="1"/>
</dbReference>
<feature type="region of interest" description="Disordered" evidence="12">
    <location>
        <begin position="1"/>
        <end position="24"/>
    </location>
</feature>
<evidence type="ECO:0000256" key="5">
    <source>
        <dbReference type="ARBA" id="ARBA00022691"/>
    </source>
</evidence>
<dbReference type="InterPro" id="IPR030390">
    <property type="entry name" value="MeTrfase_TrmA_AS"/>
</dbReference>
<dbReference type="GO" id="GO:0070475">
    <property type="term" value="P:rRNA base methylation"/>
    <property type="evidence" value="ECO:0007669"/>
    <property type="project" value="TreeGrafter"/>
</dbReference>
<dbReference type="AlphaFoldDB" id="A0A501WVT9"/>
<keyword evidence="5 9" id="KW-0949">S-adenosyl-L-methionine</keyword>
<dbReference type="InterPro" id="IPR002792">
    <property type="entry name" value="TRAM_dom"/>
</dbReference>
<dbReference type="PROSITE" id="PS01231">
    <property type="entry name" value="TRMA_2"/>
    <property type="match status" value="1"/>
</dbReference>
<evidence type="ECO:0000256" key="3">
    <source>
        <dbReference type="ARBA" id="ARBA00022603"/>
    </source>
</evidence>
<feature type="binding site" evidence="9">
    <location>
        <position position="101"/>
    </location>
    <ligand>
        <name>[4Fe-4S] cluster</name>
        <dbReference type="ChEBI" id="CHEBI:49883"/>
    </ligand>
</feature>
<dbReference type="PROSITE" id="PS01230">
    <property type="entry name" value="TRMA_1"/>
    <property type="match status" value="1"/>
</dbReference>
<evidence type="ECO:0000256" key="12">
    <source>
        <dbReference type="SAM" id="MobiDB-lite"/>
    </source>
</evidence>
<dbReference type="Gene3D" id="2.40.50.1070">
    <property type="match status" value="1"/>
</dbReference>
<sequence>MMCPRCSYQENGKLNRSPKRKPSAPIQKTLSQVPVTDLTAEGKGLARIDGKVIFIEGALPGEVVDVRLSKSTRQFDEGSVSRLIQTSEQRQTPFCSHYDECGGCQLQHLPITLQHQAKEQGLRHKLRKTLTNGEAIAWLTGPEQGYRRRARLSVFVTQGQTCIGFRAQSSNRIVDIEQCPVLTLSLQGCLPLLRAQIIEQQIAGKIGHIELLEDDLGVSVIVRLSRPLASEQRDSLEQWARQQDILLYWQEPEQDRISQHQEHSYPVAGQKIGFHPQDFIQVNGVINDDMVDQAMTWLAPSANDVVLDLFCGAGNFSLPLAQRSLKVYAVEGLESLIAAGRQNAVRAGLDNLEFIAADLTQPVGKWLQQAGVTKVLLDPPRAGAWEFLPSLVKLKAKQILYVSCNAATLARDAEYLVDHGYQVVRVSLMDMFPHTSHVETMMLLQRK</sequence>
<dbReference type="Gene3D" id="3.40.50.150">
    <property type="entry name" value="Vaccinia Virus protein VP39"/>
    <property type="match status" value="1"/>
</dbReference>
<evidence type="ECO:0000256" key="10">
    <source>
        <dbReference type="PROSITE-ProRule" id="PRU01024"/>
    </source>
</evidence>